<protein>
    <submittedName>
        <fullName evidence="2">Rrf2 family transcriptional regulator</fullName>
    </submittedName>
</protein>
<dbReference type="GO" id="GO:0003677">
    <property type="term" value="F:DNA binding"/>
    <property type="evidence" value="ECO:0007669"/>
    <property type="project" value="UniProtKB-KW"/>
</dbReference>
<evidence type="ECO:0000256" key="1">
    <source>
        <dbReference type="ARBA" id="ARBA00023125"/>
    </source>
</evidence>
<dbReference type="PANTHER" id="PTHR33221">
    <property type="entry name" value="WINGED HELIX-TURN-HELIX TRANSCRIPTIONAL REGULATOR, RRF2 FAMILY"/>
    <property type="match status" value="1"/>
</dbReference>
<sequence>MLITTKGRYALRLMIFIARARGQKVPVRRVSEAEGLSSKYLEQLAHALVKAGLLVSVRGYGGGYLLARDPAAIRAGDVLRAAQGSTLPVNCAGLSDACPRENVCSTVAFWTGLDRVIEDYVDGVNLAQLADLDDDDEGSDLGAAAARA</sequence>
<dbReference type="PROSITE" id="PS01332">
    <property type="entry name" value="HTH_RRF2_1"/>
    <property type="match status" value="1"/>
</dbReference>
<keyword evidence="1" id="KW-0238">DNA-binding</keyword>
<dbReference type="AlphaFoldDB" id="A0A6M8J5W7"/>
<dbReference type="PANTHER" id="PTHR33221:SF5">
    <property type="entry name" value="HTH-TYPE TRANSCRIPTIONAL REGULATOR ISCR"/>
    <property type="match status" value="1"/>
</dbReference>
<dbReference type="Pfam" id="PF02082">
    <property type="entry name" value="Rrf2"/>
    <property type="match status" value="1"/>
</dbReference>
<name>A0A6M8J5W7_9ACTN</name>
<dbReference type="SUPFAM" id="SSF46785">
    <property type="entry name" value="Winged helix' DNA-binding domain"/>
    <property type="match status" value="1"/>
</dbReference>
<dbReference type="EMBL" id="CP053716">
    <property type="protein sequence ID" value="QKF08013.1"/>
    <property type="molecule type" value="Genomic_DNA"/>
</dbReference>
<accession>A0A6M8J5W7</accession>
<organism evidence="2 3">
    <name type="scientific">Berryella wangjianweii</name>
    <dbReference type="NCBI Taxonomy" id="2734634"/>
    <lineage>
        <taxon>Bacteria</taxon>
        <taxon>Bacillati</taxon>
        <taxon>Actinomycetota</taxon>
        <taxon>Coriobacteriia</taxon>
        <taxon>Eggerthellales</taxon>
        <taxon>Eggerthellaceae</taxon>
        <taxon>Berryella</taxon>
    </lineage>
</organism>
<reference evidence="3" key="1">
    <citation type="submission" date="2020-05" db="EMBL/GenBank/DDBJ databases">
        <title>Novel species in genus Nocardioides.</title>
        <authorList>
            <person name="Zhang G."/>
        </authorList>
    </citation>
    <scope>NUCLEOTIDE SEQUENCE [LARGE SCALE GENOMIC DNA]</scope>
    <source>
        <strain evidence="3">zg-1050</strain>
    </source>
</reference>
<dbReference type="NCBIfam" id="TIGR00738">
    <property type="entry name" value="rrf2_super"/>
    <property type="match status" value="1"/>
</dbReference>
<dbReference type="KEGG" id="bwa:HLV38_03730"/>
<dbReference type="InterPro" id="IPR036388">
    <property type="entry name" value="WH-like_DNA-bd_sf"/>
</dbReference>
<dbReference type="PROSITE" id="PS51197">
    <property type="entry name" value="HTH_RRF2_2"/>
    <property type="match status" value="1"/>
</dbReference>
<dbReference type="Gene3D" id="1.10.10.10">
    <property type="entry name" value="Winged helix-like DNA-binding domain superfamily/Winged helix DNA-binding domain"/>
    <property type="match status" value="1"/>
</dbReference>
<dbReference type="Proteomes" id="UP000503297">
    <property type="component" value="Chromosome"/>
</dbReference>
<proteinExistence type="predicted"/>
<dbReference type="GO" id="GO:0003700">
    <property type="term" value="F:DNA-binding transcription factor activity"/>
    <property type="evidence" value="ECO:0007669"/>
    <property type="project" value="TreeGrafter"/>
</dbReference>
<dbReference type="InterPro" id="IPR000944">
    <property type="entry name" value="Tscrpt_reg_Rrf2"/>
</dbReference>
<evidence type="ECO:0000313" key="3">
    <source>
        <dbReference type="Proteomes" id="UP000503297"/>
    </source>
</evidence>
<gene>
    <name evidence="2" type="ORF">HLV38_03730</name>
</gene>
<evidence type="ECO:0000313" key="2">
    <source>
        <dbReference type="EMBL" id="QKF08013.1"/>
    </source>
</evidence>
<dbReference type="InterPro" id="IPR036390">
    <property type="entry name" value="WH_DNA-bd_sf"/>
</dbReference>
<keyword evidence="3" id="KW-1185">Reference proteome</keyword>
<dbReference type="InterPro" id="IPR030489">
    <property type="entry name" value="TR_Rrf2-type_CS"/>
</dbReference>
<dbReference type="GO" id="GO:0005829">
    <property type="term" value="C:cytosol"/>
    <property type="evidence" value="ECO:0007669"/>
    <property type="project" value="TreeGrafter"/>
</dbReference>